<keyword evidence="5" id="KW-0408">Iron</keyword>
<evidence type="ECO:0000313" key="9">
    <source>
        <dbReference type="EMBL" id="CCH77944.1"/>
    </source>
</evidence>
<dbReference type="GO" id="GO:0004497">
    <property type="term" value="F:monooxygenase activity"/>
    <property type="evidence" value="ECO:0007669"/>
    <property type="project" value="UniProtKB-ARBA"/>
</dbReference>
<gene>
    <name evidence="9" type="ORF">BN12_240013</name>
</gene>
<evidence type="ECO:0000256" key="5">
    <source>
        <dbReference type="ARBA" id="ARBA00023004"/>
    </source>
</evidence>
<keyword evidence="3" id="KW-0479">Metal-binding</keyword>
<dbReference type="GO" id="GO:0051213">
    <property type="term" value="F:dioxygenase activity"/>
    <property type="evidence" value="ECO:0007669"/>
    <property type="project" value="UniProtKB-KW"/>
</dbReference>
<dbReference type="InterPro" id="IPR015879">
    <property type="entry name" value="Ring_hydroxy_dOase_asu_C_dom"/>
</dbReference>
<evidence type="ECO:0000256" key="1">
    <source>
        <dbReference type="ARBA" id="ARBA00001962"/>
    </source>
</evidence>
<dbReference type="OrthoDB" id="5243643at2"/>
<dbReference type="InterPro" id="IPR036922">
    <property type="entry name" value="Rieske_2Fe-2S_sf"/>
</dbReference>
<keyword evidence="6" id="KW-0411">Iron-sulfur</keyword>
<feature type="region of interest" description="Disordered" evidence="7">
    <location>
        <begin position="1"/>
        <end position="20"/>
    </location>
</feature>
<evidence type="ECO:0000313" key="10">
    <source>
        <dbReference type="Proteomes" id="UP000035721"/>
    </source>
</evidence>
<organism evidence="9 10">
    <name type="scientific">Nostocoides japonicum T1-X7</name>
    <dbReference type="NCBI Taxonomy" id="1194083"/>
    <lineage>
        <taxon>Bacteria</taxon>
        <taxon>Bacillati</taxon>
        <taxon>Actinomycetota</taxon>
        <taxon>Actinomycetes</taxon>
        <taxon>Micrococcales</taxon>
        <taxon>Intrasporangiaceae</taxon>
        <taxon>Nostocoides</taxon>
    </lineage>
</organism>
<accession>A0A077M162</accession>
<evidence type="ECO:0000259" key="8">
    <source>
        <dbReference type="PROSITE" id="PS51296"/>
    </source>
</evidence>
<keyword evidence="2" id="KW-0001">2Fe-2S</keyword>
<dbReference type="STRING" id="1194083.BN12_240013"/>
<protein>
    <submittedName>
        <fullName evidence="9">Putative dioxygenase subunit alpha yeaW</fullName>
        <ecNumber evidence="9">1.14.-.-</ecNumber>
    </submittedName>
</protein>
<dbReference type="PANTHER" id="PTHR43756:SF5">
    <property type="entry name" value="CHOLINE MONOOXYGENASE, CHLOROPLASTIC"/>
    <property type="match status" value="1"/>
</dbReference>
<sequence length="383" mass="43241">MTVDETGRPEGIDDRPPVRETLPGRAYHSDAAYALDTEWVFHANWVYVGRAERLARPGSWLRFEIAEESILLVRGKDDLIRGFYNVCRHRGSQLCDAEQGEVRTHLRCPYHAWGYALDGTLVTTPMIDKDEIDRESTSLWPVHTEVWEGFVFVNLSRQEPRPLVEHLADQQDDALGLARVGLSQLRIGHISTVEVRANWKIVLENYNECLHCPTVHPELMAVVPAYRKGSVFEVGREDGGVTLADGRTAVAADPRLRLPLLPGLKGHEGPMAYYGAAIYPTMFLDVDGSTALATAIFPTGPRSCRLVTEYLFSPEAFDDPEFDPRPVIEFNELVTRQDNEACERVQRGVRSRVFDHGVFPAKDAWVYGFDQRYLRDVGADARF</sequence>
<reference evidence="9 10" key="1">
    <citation type="journal article" date="2013" name="ISME J.">
        <title>A metabolic model for members of the genus Tetrasphaera involved in enhanced biological phosphorus removal.</title>
        <authorList>
            <person name="Kristiansen R."/>
            <person name="Nguyen H.T.T."/>
            <person name="Saunders A.M."/>
            <person name="Nielsen J.L."/>
            <person name="Wimmer R."/>
            <person name="Le V.Q."/>
            <person name="McIlroy S.J."/>
            <person name="Petrovski S."/>
            <person name="Seviour R.J."/>
            <person name="Calteau A."/>
            <person name="Nielsen K.L."/>
            <person name="Nielsen P.H."/>
        </authorList>
    </citation>
    <scope>NUCLEOTIDE SEQUENCE [LARGE SCALE GENOMIC DNA]</scope>
    <source>
        <strain evidence="9 10">T1-X7</strain>
    </source>
</reference>
<dbReference type="EMBL" id="CAJB01000157">
    <property type="protein sequence ID" value="CCH77944.1"/>
    <property type="molecule type" value="Genomic_DNA"/>
</dbReference>
<dbReference type="AlphaFoldDB" id="A0A077M162"/>
<keyword evidence="4 9" id="KW-0560">Oxidoreductase</keyword>
<dbReference type="Pfam" id="PF00355">
    <property type="entry name" value="Rieske"/>
    <property type="match status" value="1"/>
</dbReference>
<dbReference type="Gene3D" id="3.90.380.10">
    <property type="entry name" value="Naphthalene 1,2-dioxygenase Alpha Subunit, Chain A, domain 1"/>
    <property type="match status" value="2"/>
</dbReference>
<dbReference type="RefSeq" id="WP_048550547.1">
    <property type="nucleotide sequence ID" value="NZ_HF570958.1"/>
</dbReference>
<dbReference type="PANTHER" id="PTHR43756">
    <property type="entry name" value="CHOLINE MONOOXYGENASE, CHLOROPLASTIC"/>
    <property type="match status" value="1"/>
</dbReference>
<comment type="cofactor">
    <cofactor evidence="1">
        <name>Fe cation</name>
        <dbReference type="ChEBI" id="CHEBI:24875"/>
    </cofactor>
</comment>
<comment type="caution">
    <text evidence="9">The sequence shown here is derived from an EMBL/GenBank/DDBJ whole genome shotgun (WGS) entry which is preliminary data.</text>
</comment>
<dbReference type="Proteomes" id="UP000035721">
    <property type="component" value="Unassembled WGS sequence"/>
</dbReference>
<keyword evidence="10" id="KW-1185">Reference proteome</keyword>
<evidence type="ECO:0000256" key="4">
    <source>
        <dbReference type="ARBA" id="ARBA00023002"/>
    </source>
</evidence>
<dbReference type="PROSITE" id="PS51296">
    <property type="entry name" value="RIESKE"/>
    <property type="match status" value="1"/>
</dbReference>
<keyword evidence="9" id="KW-0223">Dioxygenase</keyword>
<name>A0A077M162_9MICO</name>
<dbReference type="InterPro" id="IPR001663">
    <property type="entry name" value="Rng_hydr_dOase-A"/>
</dbReference>
<dbReference type="GO" id="GO:0051537">
    <property type="term" value="F:2 iron, 2 sulfur cluster binding"/>
    <property type="evidence" value="ECO:0007669"/>
    <property type="project" value="UniProtKB-KW"/>
</dbReference>
<dbReference type="SUPFAM" id="SSF50022">
    <property type="entry name" value="ISP domain"/>
    <property type="match status" value="1"/>
</dbReference>
<dbReference type="GO" id="GO:0016705">
    <property type="term" value="F:oxidoreductase activity, acting on paired donors, with incorporation or reduction of molecular oxygen"/>
    <property type="evidence" value="ECO:0007669"/>
    <property type="project" value="UniProtKB-ARBA"/>
</dbReference>
<dbReference type="EC" id="1.14.-.-" evidence="9"/>
<dbReference type="Gene3D" id="2.102.10.10">
    <property type="entry name" value="Rieske [2Fe-2S] iron-sulphur domain"/>
    <property type="match status" value="1"/>
</dbReference>
<dbReference type="GO" id="GO:0005506">
    <property type="term" value="F:iron ion binding"/>
    <property type="evidence" value="ECO:0007669"/>
    <property type="project" value="InterPro"/>
</dbReference>
<evidence type="ECO:0000256" key="7">
    <source>
        <dbReference type="SAM" id="MobiDB-lite"/>
    </source>
</evidence>
<dbReference type="PRINTS" id="PR00090">
    <property type="entry name" value="RNGDIOXGNASE"/>
</dbReference>
<dbReference type="InterPro" id="IPR017941">
    <property type="entry name" value="Rieske_2Fe-2S"/>
</dbReference>
<dbReference type="Pfam" id="PF00848">
    <property type="entry name" value="Ring_hydroxyl_A"/>
    <property type="match status" value="1"/>
</dbReference>
<feature type="domain" description="Rieske" evidence="8">
    <location>
        <begin position="47"/>
        <end position="153"/>
    </location>
</feature>
<proteinExistence type="predicted"/>
<evidence type="ECO:0000256" key="2">
    <source>
        <dbReference type="ARBA" id="ARBA00022714"/>
    </source>
</evidence>
<evidence type="ECO:0000256" key="3">
    <source>
        <dbReference type="ARBA" id="ARBA00022723"/>
    </source>
</evidence>
<dbReference type="CDD" id="cd03469">
    <property type="entry name" value="Rieske_RO_Alpha_N"/>
    <property type="match status" value="1"/>
</dbReference>
<evidence type="ECO:0000256" key="6">
    <source>
        <dbReference type="ARBA" id="ARBA00023014"/>
    </source>
</evidence>
<feature type="compositionally biased region" description="Basic and acidic residues" evidence="7">
    <location>
        <begin position="1"/>
        <end position="18"/>
    </location>
</feature>
<dbReference type="SUPFAM" id="SSF55961">
    <property type="entry name" value="Bet v1-like"/>
    <property type="match status" value="1"/>
</dbReference>